<sequence length="158" mass="18158">MPESPNEISTVDISYILDNSWGLTESEWSLHNKSSRNNTLSEIVRRLKLTAADGFSNIWRTPTNEPIAILGVHKVEDKKYETFFIASKHMDESALKLSFDMRKILKEKTSIYKGCSCGLYSTSDHPSQINWFRFLGFSYIPEGDLGNTRYFEYKPSNS</sequence>
<dbReference type="Proteomes" id="UP000321497">
    <property type="component" value="Unassembled WGS sequence"/>
</dbReference>
<dbReference type="EMBL" id="VORT01000002">
    <property type="protein sequence ID" value="TXD74458.1"/>
    <property type="molecule type" value="Genomic_DNA"/>
</dbReference>
<gene>
    <name evidence="1" type="ORF">ESU54_04195</name>
</gene>
<evidence type="ECO:0000313" key="1">
    <source>
        <dbReference type="EMBL" id="TXD74458.1"/>
    </source>
</evidence>
<dbReference type="RefSeq" id="WP_111843886.1">
    <property type="nucleotide sequence ID" value="NZ_UEGI01000003.1"/>
</dbReference>
<dbReference type="OrthoDB" id="1441129at2"/>
<comment type="caution">
    <text evidence="1">The sequence shown here is derived from an EMBL/GenBank/DDBJ whole genome shotgun (WGS) entry which is preliminary data.</text>
</comment>
<evidence type="ECO:0000313" key="2">
    <source>
        <dbReference type="Proteomes" id="UP000321497"/>
    </source>
</evidence>
<protein>
    <recommendedName>
        <fullName evidence="3">N-acetyltransferase domain-containing protein</fullName>
    </recommendedName>
</protein>
<reference evidence="1 2" key="1">
    <citation type="submission" date="2019-08" db="EMBL/GenBank/DDBJ databases">
        <title>Genome of Aequorivita antarctica SW49 (type strain).</title>
        <authorList>
            <person name="Bowman J.P."/>
        </authorList>
    </citation>
    <scope>NUCLEOTIDE SEQUENCE [LARGE SCALE GENOMIC DNA]</scope>
    <source>
        <strain evidence="1 2">SW49</strain>
    </source>
</reference>
<proteinExistence type="predicted"/>
<evidence type="ECO:0008006" key="3">
    <source>
        <dbReference type="Google" id="ProtNLM"/>
    </source>
</evidence>
<keyword evidence="2" id="KW-1185">Reference proteome</keyword>
<organism evidence="1 2">
    <name type="scientific">Aequorivita antarctica</name>
    <dbReference type="NCBI Taxonomy" id="153266"/>
    <lineage>
        <taxon>Bacteria</taxon>
        <taxon>Pseudomonadati</taxon>
        <taxon>Bacteroidota</taxon>
        <taxon>Flavobacteriia</taxon>
        <taxon>Flavobacteriales</taxon>
        <taxon>Flavobacteriaceae</taxon>
        <taxon>Aequorivita</taxon>
    </lineage>
</organism>
<name>A0A5C6Z462_9FLAO</name>
<accession>A0A5C6Z462</accession>
<dbReference type="AlphaFoldDB" id="A0A5C6Z462"/>